<accession>A0A2S6IKQ6</accession>
<keyword evidence="8" id="KW-1185">Reference proteome</keyword>
<evidence type="ECO:0000256" key="2">
    <source>
        <dbReference type="ARBA" id="ARBA00022723"/>
    </source>
</evidence>
<feature type="domain" description="Peptidase M10 metallopeptidase" evidence="6">
    <location>
        <begin position="256"/>
        <end position="297"/>
    </location>
</feature>
<evidence type="ECO:0000313" key="8">
    <source>
        <dbReference type="Proteomes" id="UP000239485"/>
    </source>
</evidence>
<evidence type="ECO:0000256" key="4">
    <source>
        <dbReference type="ARBA" id="ARBA00022833"/>
    </source>
</evidence>
<dbReference type="AlphaFoldDB" id="A0A2S6IKQ6"/>
<dbReference type="Proteomes" id="UP000239485">
    <property type="component" value="Unassembled WGS sequence"/>
</dbReference>
<keyword evidence="2" id="KW-0479">Metal-binding</keyword>
<evidence type="ECO:0000313" key="7">
    <source>
        <dbReference type="EMBL" id="PPK94730.1"/>
    </source>
</evidence>
<feature type="compositionally biased region" description="Pro residues" evidence="5">
    <location>
        <begin position="46"/>
        <end position="56"/>
    </location>
</feature>
<dbReference type="GO" id="GO:0031012">
    <property type="term" value="C:extracellular matrix"/>
    <property type="evidence" value="ECO:0007669"/>
    <property type="project" value="InterPro"/>
</dbReference>
<dbReference type="InterPro" id="IPR024079">
    <property type="entry name" value="MetalloPept_cat_dom_sf"/>
</dbReference>
<comment type="caution">
    <text evidence="7">The sequence shown here is derived from an EMBL/GenBank/DDBJ whole genome shotgun (WGS) entry which is preliminary data.</text>
</comment>
<keyword evidence="3" id="KW-0378">Hydrolase</keyword>
<dbReference type="RefSeq" id="WP_158257212.1">
    <property type="nucleotide sequence ID" value="NZ_PTJD01000007.1"/>
</dbReference>
<organism evidence="7 8">
    <name type="scientific">Kineococcus xinjiangensis</name>
    <dbReference type="NCBI Taxonomy" id="512762"/>
    <lineage>
        <taxon>Bacteria</taxon>
        <taxon>Bacillati</taxon>
        <taxon>Actinomycetota</taxon>
        <taxon>Actinomycetes</taxon>
        <taxon>Kineosporiales</taxon>
        <taxon>Kineosporiaceae</taxon>
        <taxon>Kineococcus</taxon>
    </lineage>
</organism>
<dbReference type="Pfam" id="PF00413">
    <property type="entry name" value="Peptidase_M10"/>
    <property type="match status" value="1"/>
</dbReference>
<dbReference type="EMBL" id="PTJD01000007">
    <property type="protein sequence ID" value="PPK94730.1"/>
    <property type="molecule type" value="Genomic_DNA"/>
</dbReference>
<evidence type="ECO:0000256" key="3">
    <source>
        <dbReference type="ARBA" id="ARBA00022801"/>
    </source>
</evidence>
<sequence>MSTSRIDYRHPRRGTVPRQAAPADAAGAGAGARPGGLDHTRAPRVRPVPDPAPAPRAPRTGIDYNHPRRARVRGTTPAATGADAGSAAVSGPGFLLHTNADGSIVRFDPERPIAVSVNVDQAGRWALDDVEEALWRVSCASGLTFEFAGTTERIPQAGDYDGHPARPTLTIAWAKPGTVRGGSDLLDPDELASSVPRDLPPGAEPLAVGIGGWRTMGVRYGDGPWRTAITTAIVVLDSTVRELFPPGFGTGACRGAVLMHEIAHAVGLGHVDDPAQMMFPVVTAKPAQFAAGDLEGLRRIGTAAGPLL</sequence>
<dbReference type="GO" id="GO:0008270">
    <property type="term" value="F:zinc ion binding"/>
    <property type="evidence" value="ECO:0007669"/>
    <property type="project" value="InterPro"/>
</dbReference>
<reference evidence="7 8" key="1">
    <citation type="submission" date="2018-02" db="EMBL/GenBank/DDBJ databases">
        <title>Genomic Encyclopedia of Archaeal and Bacterial Type Strains, Phase II (KMG-II): from individual species to whole genera.</title>
        <authorList>
            <person name="Goeker M."/>
        </authorList>
    </citation>
    <scope>NUCLEOTIDE SEQUENCE [LARGE SCALE GENOMIC DNA]</scope>
    <source>
        <strain evidence="7 8">DSM 22857</strain>
    </source>
</reference>
<keyword evidence="4" id="KW-0862">Zinc</keyword>
<dbReference type="GO" id="GO:0006508">
    <property type="term" value="P:proteolysis"/>
    <property type="evidence" value="ECO:0007669"/>
    <property type="project" value="UniProtKB-KW"/>
</dbReference>
<feature type="region of interest" description="Disordered" evidence="5">
    <location>
        <begin position="1"/>
        <end position="64"/>
    </location>
</feature>
<dbReference type="GO" id="GO:0004222">
    <property type="term" value="F:metalloendopeptidase activity"/>
    <property type="evidence" value="ECO:0007669"/>
    <property type="project" value="InterPro"/>
</dbReference>
<protein>
    <submittedName>
        <fullName evidence="7">Matrixin</fullName>
    </submittedName>
</protein>
<evidence type="ECO:0000259" key="6">
    <source>
        <dbReference type="Pfam" id="PF00413"/>
    </source>
</evidence>
<evidence type="ECO:0000256" key="5">
    <source>
        <dbReference type="SAM" id="MobiDB-lite"/>
    </source>
</evidence>
<gene>
    <name evidence="7" type="ORF">CLV92_107233</name>
</gene>
<evidence type="ECO:0000256" key="1">
    <source>
        <dbReference type="ARBA" id="ARBA00022670"/>
    </source>
</evidence>
<dbReference type="OrthoDB" id="4297752at2"/>
<dbReference type="Gene3D" id="3.40.390.10">
    <property type="entry name" value="Collagenase (Catalytic Domain)"/>
    <property type="match status" value="1"/>
</dbReference>
<dbReference type="InterPro" id="IPR001818">
    <property type="entry name" value="Pept_M10_metallopeptidase"/>
</dbReference>
<keyword evidence="1" id="KW-0645">Protease</keyword>
<proteinExistence type="predicted"/>
<dbReference type="SUPFAM" id="SSF55486">
    <property type="entry name" value="Metalloproteases ('zincins'), catalytic domain"/>
    <property type="match status" value="1"/>
</dbReference>
<name>A0A2S6IKQ6_9ACTN</name>